<reference evidence="2 3" key="1">
    <citation type="journal article" date="2019" name="Commun. Biol.">
        <title>The bagworm genome reveals a unique fibroin gene that provides high tensile strength.</title>
        <authorList>
            <person name="Kono N."/>
            <person name="Nakamura H."/>
            <person name="Ohtoshi R."/>
            <person name="Tomita M."/>
            <person name="Numata K."/>
            <person name="Arakawa K."/>
        </authorList>
    </citation>
    <scope>NUCLEOTIDE SEQUENCE [LARGE SCALE GENOMIC DNA]</scope>
</reference>
<protein>
    <submittedName>
        <fullName evidence="2">Uncharacterized protein</fullName>
    </submittedName>
</protein>
<sequence>MAVIARVEAAMVGHIKMGVTLQSDSVEVKPSVKPSGVRGRARRHNRYPAPRPAGRCRSETNVPESGGPARRRLSLYNNGR</sequence>
<feature type="region of interest" description="Disordered" evidence="1">
    <location>
        <begin position="25"/>
        <end position="80"/>
    </location>
</feature>
<gene>
    <name evidence="2" type="ORF">EVAR_39464_1</name>
</gene>
<dbReference type="EMBL" id="BGZK01000453">
    <property type="protein sequence ID" value="GBP44456.1"/>
    <property type="molecule type" value="Genomic_DNA"/>
</dbReference>
<organism evidence="2 3">
    <name type="scientific">Eumeta variegata</name>
    <name type="common">Bagworm moth</name>
    <name type="synonym">Eumeta japonica</name>
    <dbReference type="NCBI Taxonomy" id="151549"/>
    <lineage>
        <taxon>Eukaryota</taxon>
        <taxon>Metazoa</taxon>
        <taxon>Ecdysozoa</taxon>
        <taxon>Arthropoda</taxon>
        <taxon>Hexapoda</taxon>
        <taxon>Insecta</taxon>
        <taxon>Pterygota</taxon>
        <taxon>Neoptera</taxon>
        <taxon>Endopterygota</taxon>
        <taxon>Lepidoptera</taxon>
        <taxon>Glossata</taxon>
        <taxon>Ditrysia</taxon>
        <taxon>Tineoidea</taxon>
        <taxon>Psychidae</taxon>
        <taxon>Oiketicinae</taxon>
        <taxon>Eumeta</taxon>
    </lineage>
</organism>
<comment type="caution">
    <text evidence="2">The sequence shown here is derived from an EMBL/GenBank/DDBJ whole genome shotgun (WGS) entry which is preliminary data.</text>
</comment>
<proteinExistence type="predicted"/>
<evidence type="ECO:0000313" key="2">
    <source>
        <dbReference type="EMBL" id="GBP44456.1"/>
    </source>
</evidence>
<accession>A0A4C1VYV8</accession>
<name>A0A4C1VYV8_EUMVA</name>
<dbReference type="AlphaFoldDB" id="A0A4C1VYV8"/>
<evidence type="ECO:0000313" key="3">
    <source>
        <dbReference type="Proteomes" id="UP000299102"/>
    </source>
</evidence>
<dbReference type="Proteomes" id="UP000299102">
    <property type="component" value="Unassembled WGS sequence"/>
</dbReference>
<evidence type="ECO:0000256" key="1">
    <source>
        <dbReference type="SAM" id="MobiDB-lite"/>
    </source>
</evidence>
<keyword evidence="3" id="KW-1185">Reference proteome</keyword>